<name>A0A2M6X0A5_9BACT</name>
<evidence type="ECO:0000259" key="1">
    <source>
        <dbReference type="Pfam" id="PF00535"/>
    </source>
</evidence>
<accession>A0A2M6X0A5</accession>
<gene>
    <name evidence="2" type="ORF">COT71_00395</name>
</gene>
<dbReference type="SUPFAM" id="SSF53448">
    <property type="entry name" value="Nucleotide-diphospho-sugar transferases"/>
    <property type="match status" value="1"/>
</dbReference>
<dbReference type="EMBL" id="PEZP01000004">
    <property type="protein sequence ID" value="PIT98493.1"/>
    <property type="molecule type" value="Genomic_DNA"/>
</dbReference>
<dbReference type="PANTHER" id="PTHR43630:SF2">
    <property type="entry name" value="GLYCOSYLTRANSFERASE"/>
    <property type="match status" value="1"/>
</dbReference>
<sequence length="269" mass="30770">MPTLSVVIITKNEEDNISRCIDSVRFADEVIVVSESNTSTAADAKQLGAKIFIRPWPGFGPQKNFGAAQAHGEWLLFLDADEEAPAALQKEIQHIIANASHDFYWLKIVTIFLGRPLRHLHGHNPRLMRKSAGSWTSHHLHEQLQTNTGRTITLGDNLSSVLHHPLYHHSHQTISAYRKQMAENTALDAQYMAKHDRHRSGRHIRPAVYLPYYLALRQFIKLYAYKRGMLDGYAGFMWASQSAHYEYVMGKKYLLLKSGQRQPHQPVLR</sequence>
<dbReference type="PANTHER" id="PTHR43630">
    <property type="entry name" value="POLY-BETA-1,6-N-ACETYL-D-GLUCOSAMINE SYNTHASE"/>
    <property type="match status" value="1"/>
</dbReference>
<dbReference type="Pfam" id="PF00535">
    <property type="entry name" value="Glycos_transf_2"/>
    <property type="match status" value="1"/>
</dbReference>
<dbReference type="Gene3D" id="3.90.550.10">
    <property type="entry name" value="Spore Coat Polysaccharide Biosynthesis Protein SpsA, Chain A"/>
    <property type="match status" value="1"/>
</dbReference>
<dbReference type="AlphaFoldDB" id="A0A2M6X0A5"/>
<feature type="domain" description="Glycosyltransferase 2-like" evidence="1">
    <location>
        <begin position="5"/>
        <end position="146"/>
    </location>
</feature>
<organism evidence="2 3">
    <name type="scientific">Candidatus Andersenbacteria bacterium CG10_big_fil_rev_8_21_14_0_10_54_11</name>
    <dbReference type="NCBI Taxonomy" id="1974485"/>
    <lineage>
        <taxon>Bacteria</taxon>
        <taxon>Candidatus Anderseniibacteriota</taxon>
    </lineage>
</organism>
<dbReference type="Proteomes" id="UP000230731">
    <property type="component" value="Unassembled WGS sequence"/>
</dbReference>
<dbReference type="InterPro" id="IPR029044">
    <property type="entry name" value="Nucleotide-diphossugar_trans"/>
</dbReference>
<evidence type="ECO:0000313" key="2">
    <source>
        <dbReference type="EMBL" id="PIT98493.1"/>
    </source>
</evidence>
<dbReference type="CDD" id="cd02511">
    <property type="entry name" value="Beta4Glucosyltransferase"/>
    <property type="match status" value="1"/>
</dbReference>
<evidence type="ECO:0000313" key="3">
    <source>
        <dbReference type="Proteomes" id="UP000230731"/>
    </source>
</evidence>
<proteinExistence type="predicted"/>
<dbReference type="InterPro" id="IPR001173">
    <property type="entry name" value="Glyco_trans_2-like"/>
</dbReference>
<comment type="caution">
    <text evidence="2">The sequence shown here is derived from an EMBL/GenBank/DDBJ whole genome shotgun (WGS) entry which is preliminary data.</text>
</comment>
<protein>
    <recommendedName>
        <fullName evidence="1">Glycosyltransferase 2-like domain-containing protein</fullName>
    </recommendedName>
</protein>
<reference evidence="3" key="1">
    <citation type="submission" date="2017-09" db="EMBL/GenBank/DDBJ databases">
        <title>Depth-based differentiation of microbial function through sediment-hosted aquifers and enrichment of novel symbionts in the deep terrestrial subsurface.</title>
        <authorList>
            <person name="Probst A.J."/>
            <person name="Ladd B."/>
            <person name="Jarett J.K."/>
            <person name="Geller-Mcgrath D.E."/>
            <person name="Sieber C.M.K."/>
            <person name="Emerson J.B."/>
            <person name="Anantharaman K."/>
            <person name="Thomas B.C."/>
            <person name="Malmstrom R."/>
            <person name="Stieglmeier M."/>
            <person name="Klingl A."/>
            <person name="Woyke T."/>
            <person name="Ryan C.M."/>
            <person name="Banfield J.F."/>
        </authorList>
    </citation>
    <scope>NUCLEOTIDE SEQUENCE [LARGE SCALE GENOMIC DNA]</scope>
</reference>